<organism evidence="11">
    <name type="scientific">Ixodes ricinus</name>
    <name type="common">Common tick</name>
    <name type="synonym">Acarus ricinus</name>
    <dbReference type="NCBI Taxonomy" id="34613"/>
    <lineage>
        <taxon>Eukaryota</taxon>
        <taxon>Metazoa</taxon>
        <taxon>Ecdysozoa</taxon>
        <taxon>Arthropoda</taxon>
        <taxon>Chelicerata</taxon>
        <taxon>Arachnida</taxon>
        <taxon>Acari</taxon>
        <taxon>Parasitiformes</taxon>
        <taxon>Ixodida</taxon>
        <taxon>Ixodoidea</taxon>
        <taxon>Ixodidae</taxon>
        <taxon>Ixodinae</taxon>
        <taxon>Ixodes</taxon>
    </lineage>
</organism>
<keyword evidence="5 7" id="KW-0067">ATP-binding</keyword>
<name>A0A131XQN0_IXORI</name>
<dbReference type="Pfam" id="PF00271">
    <property type="entry name" value="Helicase_C"/>
    <property type="match status" value="1"/>
</dbReference>
<evidence type="ECO:0000256" key="4">
    <source>
        <dbReference type="ARBA" id="ARBA00022806"/>
    </source>
</evidence>
<evidence type="ECO:0000256" key="6">
    <source>
        <dbReference type="ARBA" id="ARBA00047984"/>
    </source>
</evidence>
<dbReference type="InterPro" id="IPR001650">
    <property type="entry name" value="Helicase_C-like"/>
</dbReference>
<dbReference type="SMART" id="SM00490">
    <property type="entry name" value="HELICc"/>
    <property type="match status" value="1"/>
</dbReference>
<feature type="region of interest" description="Disordered" evidence="8">
    <location>
        <begin position="484"/>
        <end position="519"/>
    </location>
</feature>
<evidence type="ECO:0000256" key="1">
    <source>
        <dbReference type="ARBA" id="ARBA00012552"/>
    </source>
</evidence>
<comment type="similarity">
    <text evidence="7">Belongs to the DEAD box helicase family.</text>
</comment>
<dbReference type="InterPro" id="IPR027417">
    <property type="entry name" value="P-loop_NTPase"/>
</dbReference>
<sequence>MLGISLRQCVPAAAKGARSFNSWSKPRDPRTYGETLGRTLRRPNFENLPLKPFRKNFYVESDVTASRAQQEIDAYRAQHEISVHGHGTDPRPVPTLDECNFPEPCRELFRSRNFTEPSPIQAQAWPVVLGGRDLVGIAQTGSGKTLAYVLPAAIHMSDQPQPERDEGPIGVVLAPTRELVQQISQVAYEWCGGAFRLKGAPVYGGVSKGPQIARLQGGAHICIATPGRLLDILETGAINLLRCSYLVLDEADRMLDMGFEPQIRKIVDQTRPDRQTVMWSATWPSEVRDLAEEFLTDHVQITVGSEDLCANHNIRQVVHVCQGFEKEEKLLETLREINAEGDQRTLIFVATKARVVTIVQNLYKNGFRAVATHGDLSQSKRDIALDRFRSGKTPILVATDVAARGLDVSDIKYVINYDYPDTSESYVHRIGRTGRSNRSGTAITLFTPDNAGQAKQLVSVLQEAKQEVNPELLELVDRQVSQKFANRRRRPAQQGWNRRPQHHQGDRFGDYAQETRGWG</sequence>
<dbReference type="InterPro" id="IPR011545">
    <property type="entry name" value="DEAD/DEAH_box_helicase_dom"/>
</dbReference>
<dbReference type="PROSITE" id="PS51194">
    <property type="entry name" value="HELICASE_CTER"/>
    <property type="match status" value="1"/>
</dbReference>
<dbReference type="Pfam" id="PF00270">
    <property type="entry name" value="DEAD"/>
    <property type="match status" value="1"/>
</dbReference>
<accession>A0A131XQN0</accession>
<dbReference type="GO" id="GO:0005524">
    <property type="term" value="F:ATP binding"/>
    <property type="evidence" value="ECO:0007669"/>
    <property type="project" value="UniProtKB-KW"/>
</dbReference>
<feature type="domain" description="Helicase C-terminal" evidence="10">
    <location>
        <begin position="326"/>
        <end position="476"/>
    </location>
</feature>
<evidence type="ECO:0000256" key="2">
    <source>
        <dbReference type="ARBA" id="ARBA00022741"/>
    </source>
</evidence>
<dbReference type="FunFam" id="3.40.50.300:FF:000079">
    <property type="entry name" value="probable ATP-dependent RNA helicase DDX17"/>
    <property type="match status" value="1"/>
</dbReference>
<evidence type="ECO:0000256" key="3">
    <source>
        <dbReference type="ARBA" id="ARBA00022801"/>
    </source>
</evidence>
<dbReference type="PANTHER" id="PTHR47958">
    <property type="entry name" value="ATP-DEPENDENT RNA HELICASE DBP3"/>
    <property type="match status" value="1"/>
</dbReference>
<evidence type="ECO:0000256" key="7">
    <source>
        <dbReference type="RuleBase" id="RU000492"/>
    </source>
</evidence>
<dbReference type="EMBL" id="GEFM01006233">
    <property type="protein sequence ID" value="JAP69563.1"/>
    <property type="molecule type" value="mRNA"/>
</dbReference>
<dbReference type="SUPFAM" id="SSF52540">
    <property type="entry name" value="P-loop containing nucleoside triphosphate hydrolases"/>
    <property type="match status" value="1"/>
</dbReference>
<reference evidence="11" key="1">
    <citation type="submission" date="2016-02" db="EMBL/GenBank/DDBJ databases">
        <title>RNAseq analyses of the midgut from blood- or serum-fed Ixodes ricinus ticks.</title>
        <authorList>
            <person name="Perner J."/>
            <person name="Provaznik J."/>
            <person name="Schrenkova J."/>
            <person name="Urbanova V."/>
            <person name="Ribeiro J.M."/>
            <person name="Kopacek P."/>
        </authorList>
    </citation>
    <scope>NUCLEOTIDE SEQUENCE</scope>
    <source>
        <tissue evidence="11">Gut</tissue>
    </source>
</reference>
<dbReference type="AlphaFoldDB" id="A0A131XQN0"/>
<dbReference type="FunFam" id="3.40.50.300:FF:000008">
    <property type="entry name" value="ATP-dependent RNA helicase RhlB"/>
    <property type="match status" value="1"/>
</dbReference>
<evidence type="ECO:0000259" key="10">
    <source>
        <dbReference type="PROSITE" id="PS51194"/>
    </source>
</evidence>
<dbReference type="InterPro" id="IPR014001">
    <property type="entry name" value="Helicase_ATP-bd"/>
</dbReference>
<dbReference type="Gene3D" id="3.40.50.300">
    <property type="entry name" value="P-loop containing nucleotide triphosphate hydrolases"/>
    <property type="match status" value="2"/>
</dbReference>
<protein>
    <recommendedName>
        <fullName evidence="1">RNA helicase</fullName>
        <ecNumber evidence="1">3.6.4.13</ecNumber>
    </recommendedName>
</protein>
<keyword evidence="2 7" id="KW-0547">Nucleotide-binding</keyword>
<evidence type="ECO:0000313" key="11">
    <source>
        <dbReference type="EMBL" id="JAP69563.1"/>
    </source>
</evidence>
<evidence type="ECO:0000256" key="5">
    <source>
        <dbReference type="ARBA" id="ARBA00022840"/>
    </source>
</evidence>
<dbReference type="SMART" id="SM00487">
    <property type="entry name" value="DEXDc"/>
    <property type="match status" value="1"/>
</dbReference>
<dbReference type="GO" id="GO:0016787">
    <property type="term" value="F:hydrolase activity"/>
    <property type="evidence" value="ECO:0007669"/>
    <property type="project" value="UniProtKB-KW"/>
</dbReference>
<dbReference type="GO" id="GO:0003676">
    <property type="term" value="F:nucleic acid binding"/>
    <property type="evidence" value="ECO:0007669"/>
    <property type="project" value="InterPro"/>
</dbReference>
<proteinExistence type="evidence at transcript level"/>
<dbReference type="InterPro" id="IPR000629">
    <property type="entry name" value="RNA-helicase_DEAD-box_CS"/>
</dbReference>
<dbReference type="EC" id="3.6.4.13" evidence="1"/>
<dbReference type="PROSITE" id="PS51192">
    <property type="entry name" value="HELICASE_ATP_BIND_1"/>
    <property type="match status" value="1"/>
</dbReference>
<comment type="catalytic activity">
    <reaction evidence="6">
        <text>ATP + H2O = ADP + phosphate + H(+)</text>
        <dbReference type="Rhea" id="RHEA:13065"/>
        <dbReference type="ChEBI" id="CHEBI:15377"/>
        <dbReference type="ChEBI" id="CHEBI:15378"/>
        <dbReference type="ChEBI" id="CHEBI:30616"/>
        <dbReference type="ChEBI" id="CHEBI:43474"/>
        <dbReference type="ChEBI" id="CHEBI:456216"/>
        <dbReference type="EC" id="3.6.4.13"/>
    </reaction>
</comment>
<feature type="domain" description="Helicase ATP-binding" evidence="9">
    <location>
        <begin position="125"/>
        <end position="301"/>
    </location>
</feature>
<dbReference type="PROSITE" id="PS00039">
    <property type="entry name" value="DEAD_ATP_HELICASE"/>
    <property type="match status" value="1"/>
</dbReference>
<evidence type="ECO:0000256" key="8">
    <source>
        <dbReference type="SAM" id="MobiDB-lite"/>
    </source>
</evidence>
<evidence type="ECO:0000259" key="9">
    <source>
        <dbReference type="PROSITE" id="PS51192"/>
    </source>
</evidence>
<dbReference type="CDD" id="cd18787">
    <property type="entry name" value="SF2_C_DEAD"/>
    <property type="match status" value="1"/>
</dbReference>
<dbReference type="GO" id="GO:0003724">
    <property type="term" value="F:RNA helicase activity"/>
    <property type="evidence" value="ECO:0007669"/>
    <property type="project" value="UniProtKB-EC"/>
</dbReference>
<keyword evidence="3 7" id="KW-0378">Hydrolase</keyword>
<keyword evidence="4 7" id="KW-0347">Helicase</keyword>